<dbReference type="EMBL" id="PVLV01000378">
    <property type="protein sequence ID" value="PRH77094.1"/>
    <property type="molecule type" value="Genomic_DNA"/>
</dbReference>
<dbReference type="PROSITE" id="PS00211">
    <property type="entry name" value="ABC_TRANSPORTER_1"/>
    <property type="match status" value="1"/>
</dbReference>
<dbReference type="SUPFAM" id="SSF52540">
    <property type="entry name" value="P-loop containing nucleoside triphosphate hydrolases"/>
    <property type="match status" value="1"/>
</dbReference>
<evidence type="ECO:0000256" key="4">
    <source>
        <dbReference type="ARBA" id="ARBA00022475"/>
    </source>
</evidence>
<dbReference type="GO" id="GO:0005886">
    <property type="term" value="C:plasma membrane"/>
    <property type="evidence" value="ECO:0007669"/>
    <property type="project" value="UniProtKB-SubCell"/>
</dbReference>
<dbReference type="InterPro" id="IPR050388">
    <property type="entry name" value="ABC_Ni/Peptide_Import"/>
</dbReference>
<dbReference type="InterPro" id="IPR025662">
    <property type="entry name" value="Sigma_54_int_dom_ATP-bd_1"/>
</dbReference>
<evidence type="ECO:0000256" key="3">
    <source>
        <dbReference type="ARBA" id="ARBA00022448"/>
    </source>
</evidence>
<dbReference type="OrthoDB" id="8036461at2"/>
<keyword evidence="7" id="KW-0472">Membrane</keyword>
<evidence type="ECO:0000256" key="2">
    <source>
        <dbReference type="ARBA" id="ARBA00005417"/>
    </source>
</evidence>
<evidence type="ECO:0000256" key="6">
    <source>
        <dbReference type="ARBA" id="ARBA00022840"/>
    </source>
</evidence>
<accession>A0A2S9PRR0</accession>
<dbReference type="Pfam" id="PF00005">
    <property type="entry name" value="ABC_tran"/>
    <property type="match status" value="1"/>
</dbReference>
<dbReference type="PROSITE" id="PS50893">
    <property type="entry name" value="ABC_TRANSPORTER_2"/>
    <property type="match status" value="1"/>
</dbReference>
<dbReference type="PROSITE" id="PS00675">
    <property type="entry name" value="SIGMA54_INTERACT_1"/>
    <property type="match status" value="1"/>
</dbReference>
<comment type="subcellular location">
    <subcellularLocation>
        <location evidence="1">Cell membrane</location>
        <topology evidence="1">Peripheral membrane protein</topology>
    </subcellularLocation>
</comment>
<dbReference type="InterPro" id="IPR027417">
    <property type="entry name" value="P-loop_NTPase"/>
</dbReference>
<dbReference type="InterPro" id="IPR003439">
    <property type="entry name" value="ABC_transporter-like_ATP-bd"/>
</dbReference>
<keyword evidence="6 10" id="KW-0067">ATP-binding</keyword>
<evidence type="ECO:0000256" key="8">
    <source>
        <dbReference type="SAM" id="MobiDB-lite"/>
    </source>
</evidence>
<dbReference type="AlphaFoldDB" id="A0A2S9PRR0"/>
<dbReference type="GO" id="GO:0016887">
    <property type="term" value="F:ATP hydrolysis activity"/>
    <property type="evidence" value="ECO:0007669"/>
    <property type="project" value="InterPro"/>
</dbReference>
<dbReference type="CDD" id="cd03257">
    <property type="entry name" value="ABC_NikE_OppD_transporters"/>
    <property type="match status" value="1"/>
</dbReference>
<proteinExistence type="inferred from homology"/>
<comment type="similarity">
    <text evidence="2">Belongs to the ABC transporter superfamily.</text>
</comment>
<feature type="domain" description="ABC transporter" evidence="9">
    <location>
        <begin position="4"/>
        <end position="254"/>
    </location>
</feature>
<dbReference type="PANTHER" id="PTHR43297:SF2">
    <property type="entry name" value="DIPEPTIDE TRANSPORT ATP-BINDING PROTEIN DPPD"/>
    <property type="match status" value="1"/>
</dbReference>
<feature type="compositionally biased region" description="Basic and acidic residues" evidence="8">
    <location>
        <begin position="259"/>
        <end position="269"/>
    </location>
</feature>
<comment type="caution">
    <text evidence="10">The sequence shown here is derived from an EMBL/GenBank/DDBJ whole genome shotgun (WGS) entry which is preliminary data.</text>
</comment>
<keyword evidence="4" id="KW-1003">Cell membrane</keyword>
<feature type="region of interest" description="Disordered" evidence="8">
    <location>
        <begin position="240"/>
        <end position="269"/>
    </location>
</feature>
<sequence>MSLLRVAGLTVDHDGPGGPVRAVDGVSFTLEAAGTLVLVGESGSGKSTVARAVLGLARPGTRTGGSLVFEGAELLGAGERAWGRVRGRRIGYVAQDPTGALDPLRPVGRQIAQVLRRHGEARGRRAALAAARALLEAAGIADPERVAASRPHQLSGGQRQRAGIAVAVACRPALLVADEPTTALDVLLRARVLELFARLRAEQGTALLLVTHDLDVARRVGGRVAVLSAGLVTATGSADHVLGPAGGLPGPGGRTAPAEGRDQAPEAVR</sequence>
<evidence type="ECO:0000259" key="9">
    <source>
        <dbReference type="PROSITE" id="PS50893"/>
    </source>
</evidence>
<evidence type="ECO:0000256" key="5">
    <source>
        <dbReference type="ARBA" id="ARBA00022741"/>
    </source>
</evidence>
<feature type="compositionally biased region" description="Gly residues" evidence="8">
    <location>
        <begin position="244"/>
        <end position="253"/>
    </location>
</feature>
<dbReference type="InterPro" id="IPR003593">
    <property type="entry name" value="AAA+_ATPase"/>
</dbReference>
<dbReference type="InterPro" id="IPR017871">
    <property type="entry name" value="ABC_transporter-like_CS"/>
</dbReference>
<gene>
    <name evidence="10" type="ORF">C6N75_22095</name>
</gene>
<dbReference type="PANTHER" id="PTHR43297">
    <property type="entry name" value="OLIGOPEPTIDE TRANSPORT ATP-BINDING PROTEIN APPD"/>
    <property type="match status" value="1"/>
</dbReference>
<keyword evidence="11" id="KW-1185">Reference proteome</keyword>
<protein>
    <submittedName>
        <fullName evidence="10">ABC transporter ATP-binding protein</fullName>
    </submittedName>
</protein>
<evidence type="ECO:0000313" key="10">
    <source>
        <dbReference type="EMBL" id="PRH77094.1"/>
    </source>
</evidence>
<reference evidence="10 11" key="1">
    <citation type="submission" date="2018-03" db="EMBL/GenBank/DDBJ databases">
        <title>Novel Streptomyces sp. from soil.</title>
        <authorList>
            <person name="Tan G.Y.A."/>
            <person name="Lee Z.Y."/>
        </authorList>
    </citation>
    <scope>NUCLEOTIDE SEQUENCE [LARGE SCALE GENOMIC DNA]</scope>
    <source>
        <strain evidence="10 11">ST5x</strain>
    </source>
</reference>
<evidence type="ECO:0000313" key="11">
    <source>
        <dbReference type="Proteomes" id="UP000239322"/>
    </source>
</evidence>
<dbReference type="SMART" id="SM00382">
    <property type="entry name" value="AAA"/>
    <property type="match status" value="1"/>
</dbReference>
<evidence type="ECO:0000256" key="1">
    <source>
        <dbReference type="ARBA" id="ARBA00004202"/>
    </source>
</evidence>
<dbReference type="GO" id="GO:0005524">
    <property type="term" value="F:ATP binding"/>
    <property type="evidence" value="ECO:0007669"/>
    <property type="project" value="UniProtKB-KW"/>
</dbReference>
<dbReference type="RefSeq" id="WP_105870650.1">
    <property type="nucleotide sequence ID" value="NZ_PVLV01000378.1"/>
</dbReference>
<keyword evidence="3" id="KW-0813">Transport</keyword>
<evidence type="ECO:0000256" key="7">
    <source>
        <dbReference type="ARBA" id="ARBA00023136"/>
    </source>
</evidence>
<dbReference type="Proteomes" id="UP000239322">
    <property type="component" value="Unassembled WGS sequence"/>
</dbReference>
<dbReference type="Gene3D" id="3.40.50.300">
    <property type="entry name" value="P-loop containing nucleotide triphosphate hydrolases"/>
    <property type="match status" value="1"/>
</dbReference>
<keyword evidence="5" id="KW-0547">Nucleotide-binding</keyword>
<organism evidence="10 11">
    <name type="scientific">Streptomyces solincola</name>
    <dbReference type="NCBI Taxonomy" id="2100817"/>
    <lineage>
        <taxon>Bacteria</taxon>
        <taxon>Bacillati</taxon>
        <taxon>Actinomycetota</taxon>
        <taxon>Actinomycetes</taxon>
        <taxon>Kitasatosporales</taxon>
        <taxon>Streptomycetaceae</taxon>
        <taxon>Streptomyces</taxon>
    </lineage>
</organism>
<name>A0A2S9PRR0_9ACTN</name>